<evidence type="ECO:0000313" key="2">
    <source>
        <dbReference type="EMBL" id="MDC2829181.1"/>
    </source>
</evidence>
<dbReference type="Proteomes" id="UP001220670">
    <property type="component" value="Unassembled WGS sequence"/>
</dbReference>
<evidence type="ECO:0000313" key="3">
    <source>
        <dbReference type="Proteomes" id="UP001220670"/>
    </source>
</evidence>
<evidence type="ECO:0000256" key="1">
    <source>
        <dbReference type="SAM" id="Phobius"/>
    </source>
</evidence>
<accession>A0AAJ1M9R4</accession>
<protein>
    <submittedName>
        <fullName evidence="2">Uncharacterized protein</fullName>
    </submittedName>
</protein>
<keyword evidence="1" id="KW-0472">Membrane</keyword>
<comment type="caution">
    <text evidence="2">The sequence shown here is derived from an EMBL/GenBank/DDBJ whole genome shotgun (WGS) entry which is preliminary data.</text>
</comment>
<dbReference type="AlphaFoldDB" id="A0AAJ1M9R4"/>
<sequence>MFDILLAIVFGCLAWGSWHEYTTNPDKYKKYSEFAKKVVVVGSGILAVIFLCLGLFGGHSKKQPAAYYKLGTPISKVSKAKKHDDGMYYTVKGRSYVRYYATTNNSGKKVVSAVKFNYYETDDGSVSNKRVLKDYRKVTASDLKETSKDHYVSKKTGKHYWSSETQDETGKNSQGIIHLTYDDLN</sequence>
<dbReference type="EMBL" id="JAQONE010000009">
    <property type="protein sequence ID" value="MDC2829181.1"/>
    <property type="molecule type" value="Genomic_DNA"/>
</dbReference>
<keyword evidence="1" id="KW-0812">Transmembrane</keyword>
<dbReference type="RefSeq" id="WP_272208439.1">
    <property type="nucleotide sequence ID" value="NZ_JAQOMV010000008.1"/>
</dbReference>
<feature type="transmembrane region" description="Helical" evidence="1">
    <location>
        <begin position="40"/>
        <end position="58"/>
    </location>
</feature>
<keyword evidence="1" id="KW-1133">Transmembrane helix</keyword>
<organism evidence="2 3">
    <name type="scientific">Limosilactobacillus mucosae</name>
    <name type="common">Lactobacillus mucosae</name>
    <dbReference type="NCBI Taxonomy" id="97478"/>
    <lineage>
        <taxon>Bacteria</taxon>
        <taxon>Bacillati</taxon>
        <taxon>Bacillota</taxon>
        <taxon>Bacilli</taxon>
        <taxon>Lactobacillales</taxon>
        <taxon>Lactobacillaceae</taxon>
        <taxon>Limosilactobacillus</taxon>
    </lineage>
</organism>
<reference evidence="2" key="1">
    <citation type="submission" date="2023-01" db="EMBL/GenBank/DDBJ databases">
        <title>Genome analysis of 13 Lactobacillus isolated from gut of wild boar.</title>
        <authorList>
            <person name="Papp P."/>
            <person name="Libisch B."/>
            <person name="Nagy T."/>
            <person name="Olasz F."/>
        </authorList>
    </citation>
    <scope>NUCLEOTIDE SEQUENCE</scope>
    <source>
        <strain evidence="2">F146</strain>
    </source>
</reference>
<gene>
    <name evidence="2" type="ORF">PO250_02395</name>
</gene>
<name>A0AAJ1M9R4_LIMMU</name>
<proteinExistence type="predicted"/>